<sequence length="511" mass="55512">MHIQTQASMMERRRSSCCAMDPAADRAAAAAMALGLVLLIAMTIASVGCYELLQANDDVESTLSDLEHNIIPHLDSSSSIDSMFGVAKQVEVEQSGKDDGDDDASVVLEILERAREAEFVKWLKMLRRKIHEHPELAYEEFQTSSLIRSELERMGISYKWPVAGTGVVASIGTGGPPCVALRADMDALPIQEMVEWEHKSKVFGKMHACGHDAHVAMLLGAGRLLQSHVHMLQGTVLLLFQPAEEGGAGGRRMIEEGALGMAEAIFGMHVSNEYPTGSIAAKPGLMKAGSGTFKATIIGKGGHAAEPHINLDPLLAGAAAVLSLQQLVSRETNPFESQVVSVTSFHSGTGFNLMADSAIITGTFRSNQNDSLLKLKNRITQVIMNQADVYKCTAIVDFLESEHPFYPPTICDENAYKLVRQVATDMLSEKNVYLAKPSMKGEDFAFYLQYIPGAYFYIGTRNETLGSYHAGHSPSFQIDEEVLYLGAALHAAMAGRYLKQVQLRMNPSSAG</sequence>
<comment type="caution">
    <text evidence="1">The sequence shown here is derived from an EMBL/GenBank/DDBJ whole genome shotgun (WGS) entry which is preliminary data.</text>
</comment>
<reference evidence="2" key="1">
    <citation type="journal article" date="2024" name="Proc. Natl. Acad. Sci. U.S.A.">
        <title>Extraordinary preservation of gene collinearity over three hundred million years revealed in homosporous lycophytes.</title>
        <authorList>
            <person name="Li C."/>
            <person name="Wickell D."/>
            <person name="Kuo L.Y."/>
            <person name="Chen X."/>
            <person name="Nie B."/>
            <person name="Liao X."/>
            <person name="Peng D."/>
            <person name="Ji J."/>
            <person name="Jenkins J."/>
            <person name="Williams M."/>
            <person name="Shu S."/>
            <person name="Plott C."/>
            <person name="Barry K."/>
            <person name="Rajasekar S."/>
            <person name="Grimwood J."/>
            <person name="Han X."/>
            <person name="Sun S."/>
            <person name="Hou Z."/>
            <person name="He W."/>
            <person name="Dai G."/>
            <person name="Sun C."/>
            <person name="Schmutz J."/>
            <person name="Leebens-Mack J.H."/>
            <person name="Li F.W."/>
            <person name="Wang L."/>
        </authorList>
    </citation>
    <scope>NUCLEOTIDE SEQUENCE [LARGE SCALE GENOMIC DNA]</scope>
    <source>
        <strain evidence="2">cv. PW_Plant_1</strain>
    </source>
</reference>
<evidence type="ECO:0000313" key="2">
    <source>
        <dbReference type="Proteomes" id="UP001162992"/>
    </source>
</evidence>
<proteinExistence type="predicted"/>
<keyword evidence="2" id="KW-1185">Reference proteome</keyword>
<dbReference type="EMBL" id="CM055113">
    <property type="protein sequence ID" value="KAJ7515723.1"/>
    <property type="molecule type" value="Genomic_DNA"/>
</dbReference>
<dbReference type="Proteomes" id="UP001162992">
    <property type="component" value="Chromosome 22"/>
</dbReference>
<organism evidence="1 2">
    <name type="scientific">Diphasiastrum complanatum</name>
    <name type="common">Issler's clubmoss</name>
    <name type="synonym">Lycopodium complanatum</name>
    <dbReference type="NCBI Taxonomy" id="34168"/>
    <lineage>
        <taxon>Eukaryota</taxon>
        <taxon>Viridiplantae</taxon>
        <taxon>Streptophyta</taxon>
        <taxon>Embryophyta</taxon>
        <taxon>Tracheophyta</taxon>
        <taxon>Lycopodiopsida</taxon>
        <taxon>Lycopodiales</taxon>
        <taxon>Lycopodiaceae</taxon>
        <taxon>Lycopodioideae</taxon>
        <taxon>Diphasiastrum</taxon>
    </lineage>
</organism>
<protein>
    <submittedName>
        <fullName evidence="1">Uncharacterized protein</fullName>
    </submittedName>
</protein>
<evidence type="ECO:0000313" key="1">
    <source>
        <dbReference type="EMBL" id="KAJ7515723.1"/>
    </source>
</evidence>
<accession>A0ACC2ADY8</accession>
<name>A0ACC2ADY8_DIPCM</name>
<gene>
    <name evidence="1" type="ORF">O6H91_22G025100</name>
</gene>